<evidence type="ECO:0000313" key="3">
    <source>
        <dbReference type="Proteomes" id="UP000010411"/>
    </source>
</evidence>
<proteinExistence type="predicted"/>
<organism evidence="2 3">
    <name type="scientific">Streptomyces ipomoeae 91-03</name>
    <dbReference type="NCBI Taxonomy" id="698759"/>
    <lineage>
        <taxon>Bacteria</taxon>
        <taxon>Bacillati</taxon>
        <taxon>Actinomycetota</taxon>
        <taxon>Actinomycetes</taxon>
        <taxon>Kitasatosporales</taxon>
        <taxon>Streptomycetaceae</taxon>
        <taxon>Streptomyces</taxon>
    </lineage>
</organism>
<dbReference type="EMBL" id="AEJC01000250">
    <property type="protein sequence ID" value="EKX66027.1"/>
    <property type="molecule type" value="Genomic_DNA"/>
</dbReference>
<feature type="region of interest" description="Disordered" evidence="1">
    <location>
        <begin position="149"/>
        <end position="168"/>
    </location>
</feature>
<dbReference type="InterPro" id="IPR027417">
    <property type="entry name" value="P-loop_NTPase"/>
</dbReference>
<feature type="compositionally biased region" description="Basic residues" evidence="1">
    <location>
        <begin position="227"/>
        <end position="248"/>
    </location>
</feature>
<dbReference type="Proteomes" id="UP000010411">
    <property type="component" value="Unassembled WGS sequence"/>
</dbReference>
<sequence length="248" mass="25112">MSCRSVGLRWGRFHSAGSGGRRYRRELASDAVPLTHGAERGTDGHMKAALPAALADGAGGDAGRRAVAELAARVPGRDVGAWGAGVAELLAGDPEVARAVVAAMEAHAPGSGVGWYGGDHIDFRGGVFPGEVVGAQVVVQQAAGAAAAPEAMASPPPRPGGFTGRGVETKKPLRALDPADVPRTRGSAAVLVAAVSGLGGIGKTALAVETAHPAQGKDWFPGGPAHPPRRCLHPRQRTGHGRRSSRPS</sequence>
<dbReference type="Gene3D" id="3.40.50.300">
    <property type="entry name" value="P-loop containing nucleotide triphosphate hydrolases"/>
    <property type="match status" value="1"/>
</dbReference>
<comment type="caution">
    <text evidence="2">The sequence shown here is derived from an EMBL/GenBank/DDBJ whole genome shotgun (WGS) entry which is preliminary data.</text>
</comment>
<dbReference type="AlphaFoldDB" id="L1KZG0"/>
<evidence type="ECO:0000256" key="1">
    <source>
        <dbReference type="SAM" id="MobiDB-lite"/>
    </source>
</evidence>
<name>L1KZG0_9ACTN</name>
<accession>L1KZG0</accession>
<reference evidence="2 3" key="1">
    <citation type="submission" date="2012-11" db="EMBL/GenBank/DDBJ databases">
        <authorList>
            <person name="Huguet-Tapia J.C."/>
            <person name="Durkin A.S."/>
            <person name="Pettis G.S."/>
            <person name="Badger J.H."/>
        </authorList>
    </citation>
    <scope>NUCLEOTIDE SEQUENCE [LARGE SCALE GENOMIC DNA]</scope>
    <source>
        <strain evidence="2 3">91-03</strain>
    </source>
</reference>
<gene>
    <name evidence="2" type="ORF">STRIP9103_06841</name>
</gene>
<evidence type="ECO:0000313" key="2">
    <source>
        <dbReference type="EMBL" id="EKX66027.1"/>
    </source>
</evidence>
<feature type="region of interest" description="Disordered" evidence="1">
    <location>
        <begin position="215"/>
        <end position="248"/>
    </location>
</feature>
<protein>
    <submittedName>
        <fullName evidence="2">Uncharacterized protein</fullName>
    </submittedName>
</protein>
<keyword evidence="3" id="KW-1185">Reference proteome</keyword>
<dbReference type="PATRIC" id="fig|698759.3.peg.3323"/>